<keyword evidence="2" id="KW-1185">Reference proteome</keyword>
<feature type="non-terminal residue" evidence="1">
    <location>
        <position position="1"/>
    </location>
</feature>
<accession>A0ACB8AV38</accession>
<dbReference type="Proteomes" id="UP000790709">
    <property type="component" value="Unassembled WGS sequence"/>
</dbReference>
<organism evidence="1 2">
    <name type="scientific">Leucogyrophana mollusca</name>
    <dbReference type="NCBI Taxonomy" id="85980"/>
    <lineage>
        <taxon>Eukaryota</taxon>
        <taxon>Fungi</taxon>
        <taxon>Dikarya</taxon>
        <taxon>Basidiomycota</taxon>
        <taxon>Agaricomycotina</taxon>
        <taxon>Agaricomycetes</taxon>
        <taxon>Agaricomycetidae</taxon>
        <taxon>Boletales</taxon>
        <taxon>Boletales incertae sedis</taxon>
        <taxon>Leucogyrophana</taxon>
    </lineage>
</organism>
<evidence type="ECO:0000313" key="1">
    <source>
        <dbReference type="EMBL" id="KAH7917245.1"/>
    </source>
</evidence>
<reference evidence="1" key="1">
    <citation type="journal article" date="2021" name="New Phytol.">
        <title>Evolutionary innovations through gain and loss of genes in the ectomycorrhizal Boletales.</title>
        <authorList>
            <person name="Wu G."/>
            <person name="Miyauchi S."/>
            <person name="Morin E."/>
            <person name="Kuo A."/>
            <person name="Drula E."/>
            <person name="Varga T."/>
            <person name="Kohler A."/>
            <person name="Feng B."/>
            <person name="Cao Y."/>
            <person name="Lipzen A."/>
            <person name="Daum C."/>
            <person name="Hundley H."/>
            <person name="Pangilinan J."/>
            <person name="Johnson J."/>
            <person name="Barry K."/>
            <person name="LaButti K."/>
            <person name="Ng V."/>
            <person name="Ahrendt S."/>
            <person name="Min B."/>
            <person name="Choi I.G."/>
            <person name="Park H."/>
            <person name="Plett J.M."/>
            <person name="Magnuson J."/>
            <person name="Spatafora J.W."/>
            <person name="Nagy L.G."/>
            <person name="Henrissat B."/>
            <person name="Grigoriev I.V."/>
            <person name="Yang Z.L."/>
            <person name="Xu J."/>
            <person name="Martin F.M."/>
        </authorList>
    </citation>
    <scope>NUCLEOTIDE SEQUENCE</scope>
    <source>
        <strain evidence="1">KUC20120723A-06</strain>
    </source>
</reference>
<comment type="caution">
    <text evidence="1">The sequence shown here is derived from an EMBL/GenBank/DDBJ whole genome shotgun (WGS) entry which is preliminary data.</text>
</comment>
<gene>
    <name evidence="1" type="ORF">BV22DRAFT_988233</name>
</gene>
<dbReference type="EMBL" id="MU267164">
    <property type="protein sequence ID" value="KAH7917245.1"/>
    <property type="molecule type" value="Genomic_DNA"/>
</dbReference>
<proteinExistence type="predicted"/>
<feature type="non-terminal residue" evidence="1">
    <location>
        <position position="102"/>
    </location>
</feature>
<name>A0ACB8AV38_9AGAM</name>
<protein>
    <submittedName>
        <fullName evidence="1">Uncharacterized protein</fullName>
    </submittedName>
</protein>
<sequence>VNPNDSMEVMKESSARRRWVALCWMLTFWVPSPFLKWFGRMKREDVRQAWREKLALNILIWFICGCAVFVVAFLGRIICPTEHAFSTSELQSHLYQNSPNNV</sequence>
<evidence type="ECO:0000313" key="2">
    <source>
        <dbReference type="Proteomes" id="UP000790709"/>
    </source>
</evidence>